<evidence type="ECO:0008006" key="5">
    <source>
        <dbReference type="Google" id="ProtNLM"/>
    </source>
</evidence>
<keyword evidence="1 2" id="KW-0732">Signal</keyword>
<protein>
    <recommendedName>
        <fullName evidence="5">Repeat domain-containing protein</fullName>
    </recommendedName>
</protein>
<dbReference type="PANTHER" id="PTHR46580:SF4">
    <property type="entry name" value="ATP_GTP-BINDING PROTEIN"/>
    <property type="match status" value="1"/>
</dbReference>
<name>A0A1W2LYJ1_9PSEU</name>
<dbReference type="PANTHER" id="PTHR46580">
    <property type="entry name" value="SENSOR KINASE-RELATED"/>
    <property type="match status" value="1"/>
</dbReference>
<dbReference type="AlphaFoldDB" id="A0A1W2LYJ1"/>
<evidence type="ECO:0000256" key="2">
    <source>
        <dbReference type="SAM" id="SignalP"/>
    </source>
</evidence>
<dbReference type="Gene3D" id="2.130.10.130">
    <property type="entry name" value="Integrin alpha, N-terminal"/>
    <property type="match status" value="1"/>
</dbReference>
<dbReference type="SUPFAM" id="SSF69318">
    <property type="entry name" value="Integrin alpha N-terminal domain"/>
    <property type="match status" value="1"/>
</dbReference>
<feature type="chain" id="PRO_5010746425" description="Repeat domain-containing protein" evidence="2">
    <location>
        <begin position="33"/>
        <end position="460"/>
    </location>
</feature>
<organism evidence="3 4">
    <name type="scientific">Amycolatopsis keratiniphila subsp. keratiniphila</name>
    <dbReference type="NCBI Taxonomy" id="227715"/>
    <lineage>
        <taxon>Bacteria</taxon>
        <taxon>Bacillati</taxon>
        <taxon>Actinomycetota</taxon>
        <taxon>Actinomycetes</taxon>
        <taxon>Pseudonocardiales</taxon>
        <taxon>Pseudonocardiaceae</taxon>
        <taxon>Amycolatopsis</taxon>
        <taxon>Amycolatopsis japonica group</taxon>
    </lineage>
</organism>
<dbReference type="InterPro" id="IPR028994">
    <property type="entry name" value="Integrin_alpha_N"/>
</dbReference>
<dbReference type="RefSeq" id="WP_063270774.1">
    <property type="nucleotide sequence ID" value="NZ_LQMT02000010.1"/>
</dbReference>
<gene>
    <name evidence="3" type="ORF">AVR91_0208745</name>
</gene>
<dbReference type="EMBL" id="LQMT02000010">
    <property type="protein sequence ID" value="ONF72307.1"/>
    <property type="molecule type" value="Genomic_DNA"/>
</dbReference>
<evidence type="ECO:0000313" key="3">
    <source>
        <dbReference type="EMBL" id="ONF72307.1"/>
    </source>
</evidence>
<dbReference type="Pfam" id="PF13517">
    <property type="entry name" value="FG-GAP_3"/>
    <property type="match status" value="2"/>
</dbReference>
<accession>A0A1W2LYJ1</accession>
<reference evidence="3 4" key="1">
    <citation type="submission" date="2016-12" db="EMBL/GenBank/DDBJ databases">
        <title>Amycolatopsis keratiniphila subsp. keratiniphila genome sequencing and assembly.</title>
        <authorList>
            <person name="Mayilraj S."/>
            <person name="Kaur N."/>
        </authorList>
    </citation>
    <scope>NUCLEOTIDE SEQUENCE [LARGE SCALE GENOMIC DNA]</scope>
    <source>
        <strain evidence="3 4">DSM 44409</strain>
    </source>
</reference>
<dbReference type="OrthoDB" id="5478064at2"/>
<proteinExistence type="predicted"/>
<dbReference type="Gene3D" id="2.40.128.340">
    <property type="match status" value="1"/>
</dbReference>
<feature type="signal peptide" evidence="2">
    <location>
        <begin position="1"/>
        <end position="32"/>
    </location>
</feature>
<dbReference type="InterPro" id="IPR013517">
    <property type="entry name" value="FG-GAP"/>
</dbReference>
<sequence>MRLKTALRSRRLLVTAVLAGLFATSVSEVALADENERLALLASATTAPCAPAGVTPADEALSAKVRPQISWFSAYNASCARAIVRQTKARGLNLRAANIAITTAITETHLNNYDQAVDHDSLGLFQQRPSQGWGTPAELIDPVYATNAFLNAMLRNYPDNSWQSGDIANICQRVQRSAFPDGSNYRANVAQAAVIADAVWGSSGSGRDFTGDGRADLMAIDSGNSLIRFNGDGAGHVNWGGAAWNGAHWAGYRELTVGDFNNDGRADVIGIDPGNSLIFFPGDGAGNVTWGGAAWNGAHWAGYREITAGDFNGDGRTDLIGIDPGNNLVVFNGDGAGHVVWGGAAWNGAHWAGYRELVAGDFNGDGRTDLIGIDPGNSLIFFPGDGAGHVNWGGGAWNGAHWAGYRELVAGDFNNDGRADVIGIDPGNSLIFFPGDGAGHVNWGGGAWNGAHWAGYRELA</sequence>
<dbReference type="Proteomes" id="UP000076660">
    <property type="component" value="Unassembled WGS sequence"/>
</dbReference>
<evidence type="ECO:0000256" key="1">
    <source>
        <dbReference type="ARBA" id="ARBA00022729"/>
    </source>
</evidence>
<evidence type="ECO:0000313" key="4">
    <source>
        <dbReference type="Proteomes" id="UP000076660"/>
    </source>
</evidence>
<comment type="caution">
    <text evidence="3">The sequence shown here is derived from an EMBL/GenBank/DDBJ whole genome shotgun (WGS) entry which is preliminary data.</text>
</comment>